<keyword evidence="2" id="KW-0238">DNA-binding</keyword>
<reference evidence="5" key="1">
    <citation type="submission" date="2020-08" db="EMBL/GenBank/DDBJ databases">
        <authorList>
            <person name="Liu C."/>
            <person name="Sun Q."/>
        </authorList>
    </citation>
    <scope>NUCLEOTIDE SEQUENCE</scope>
    <source>
        <strain evidence="5">BX16</strain>
    </source>
</reference>
<keyword evidence="3" id="KW-0804">Transcription</keyword>
<dbReference type="InterPro" id="IPR036388">
    <property type="entry name" value="WH-like_DNA-bd_sf"/>
</dbReference>
<protein>
    <submittedName>
        <fullName evidence="5">FadR family transcriptional regulator</fullName>
    </submittedName>
</protein>
<evidence type="ECO:0000256" key="3">
    <source>
        <dbReference type="ARBA" id="ARBA00023163"/>
    </source>
</evidence>
<dbReference type="Proteomes" id="UP000644115">
    <property type="component" value="Unassembled WGS sequence"/>
</dbReference>
<dbReference type="AlphaFoldDB" id="A0A923NCW9"/>
<accession>A0A923NCW9</accession>
<dbReference type="SUPFAM" id="SSF48008">
    <property type="entry name" value="GntR ligand-binding domain-like"/>
    <property type="match status" value="1"/>
</dbReference>
<dbReference type="PANTHER" id="PTHR43537">
    <property type="entry name" value="TRANSCRIPTIONAL REGULATOR, GNTR FAMILY"/>
    <property type="match status" value="1"/>
</dbReference>
<gene>
    <name evidence="5" type="ORF">H8876_06940</name>
</gene>
<dbReference type="SUPFAM" id="SSF46785">
    <property type="entry name" value="Winged helix' DNA-binding domain"/>
    <property type="match status" value="1"/>
</dbReference>
<evidence type="ECO:0000256" key="1">
    <source>
        <dbReference type="ARBA" id="ARBA00023015"/>
    </source>
</evidence>
<name>A0A923NCW9_9FIRM</name>
<dbReference type="GO" id="GO:0003700">
    <property type="term" value="F:DNA-binding transcription factor activity"/>
    <property type="evidence" value="ECO:0007669"/>
    <property type="project" value="InterPro"/>
</dbReference>
<evidence type="ECO:0000259" key="4">
    <source>
        <dbReference type="PROSITE" id="PS50949"/>
    </source>
</evidence>
<dbReference type="PRINTS" id="PR00035">
    <property type="entry name" value="HTHGNTR"/>
</dbReference>
<dbReference type="PANTHER" id="PTHR43537:SF5">
    <property type="entry name" value="UXU OPERON TRANSCRIPTIONAL REGULATOR"/>
    <property type="match status" value="1"/>
</dbReference>
<dbReference type="InterPro" id="IPR008920">
    <property type="entry name" value="TF_FadR/GntR_C"/>
</dbReference>
<dbReference type="EMBL" id="JACRWC010000090">
    <property type="protein sequence ID" value="MBC5999733.1"/>
    <property type="molecule type" value="Genomic_DNA"/>
</dbReference>
<keyword evidence="1" id="KW-0805">Transcription regulation</keyword>
<dbReference type="GO" id="GO:0003677">
    <property type="term" value="F:DNA binding"/>
    <property type="evidence" value="ECO:0007669"/>
    <property type="project" value="UniProtKB-KW"/>
</dbReference>
<dbReference type="PROSITE" id="PS50949">
    <property type="entry name" value="HTH_GNTR"/>
    <property type="match status" value="1"/>
</dbReference>
<dbReference type="SMART" id="SM00345">
    <property type="entry name" value="HTH_GNTR"/>
    <property type="match status" value="1"/>
</dbReference>
<dbReference type="InterPro" id="IPR036390">
    <property type="entry name" value="WH_DNA-bd_sf"/>
</dbReference>
<sequence>MNKSAPMEYEKAIEYIDQMIRDGELVTGSRLPTERTISEHLGIGRNSTREALSILHGMGMIRRVQGSGNYVTGDAHRAIRQICTMMLALGTITKKDVCEFRRVLEKSACLLLSEKGVPADERRQFEEILAAMESADEKTLPALDRDFHTMLLRATGNSLMVTVLDAIAEVYQKWIDIVIRKTGKDEKNRLQAYHKGIYTSLAEADTDLALRFVDDHYDLIEEMLEL</sequence>
<evidence type="ECO:0000256" key="2">
    <source>
        <dbReference type="ARBA" id="ARBA00023125"/>
    </source>
</evidence>
<dbReference type="InterPro" id="IPR011711">
    <property type="entry name" value="GntR_C"/>
</dbReference>
<evidence type="ECO:0000313" key="5">
    <source>
        <dbReference type="EMBL" id="MBC5999733.1"/>
    </source>
</evidence>
<keyword evidence="6" id="KW-1185">Reference proteome</keyword>
<dbReference type="Pfam" id="PF07729">
    <property type="entry name" value="FCD"/>
    <property type="match status" value="1"/>
</dbReference>
<feature type="domain" description="HTH gntR-type" evidence="4">
    <location>
        <begin position="6"/>
        <end position="74"/>
    </location>
</feature>
<comment type="caution">
    <text evidence="5">The sequence shown here is derived from an EMBL/GenBank/DDBJ whole genome shotgun (WGS) entry which is preliminary data.</text>
</comment>
<organism evidence="5 6">
    <name type="scientific">Lentihominibacter faecis</name>
    <dbReference type="NCBI Taxonomy" id="2764712"/>
    <lineage>
        <taxon>Bacteria</taxon>
        <taxon>Bacillati</taxon>
        <taxon>Bacillota</taxon>
        <taxon>Clostridia</taxon>
        <taxon>Peptostreptococcales</taxon>
        <taxon>Anaerovoracaceae</taxon>
        <taxon>Lentihominibacter</taxon>
    </lineage>
</organism>
<proteinExistence type="predicted"/>
<dbReference type="RefSeq" id="WP_249287125.1">
    <property type="nucleotide sequence ID" value="NZ_JACRWC010000090.1"/>
</dbReference>
<dbReference type="Gene3D" id="1.20.120.530">
    <property type="entry name" value="GntR ligand-binding domain-like"/>
    <property type="match status" value="1"/>
</dbReference>
<dbReference type="SMART" id="SM00895">
    <property type="entry name" value="FCD"/>
    <property type="match status" value="1"/>
</dbReference>
<dbReference type="Pfam" id="PF00392">
    <property type="entry name" value="GntR"/>
    <property type="match status" value="1"/>
</dbReference>
<dbReference type="InterPro" id="IPR000524">
    <property type="entry name" value="Tscrpt_reg_HTH_GntR"/>
</dbReference>
<evidence type="ECO:0000313" key="6">
    <source>
        <dbReference type="Proteomes" id="UP000644115"/>
    </source>
</evidence>
<dbReference type="CDD" id="cd07377">
    <property type="entry name" value="WHTH_GntR"/>
    <property type="match status" value="1"/>
</dbReference>
<dbReference type="Gene3D" id="1.10.10.10">
    <property type="entry name" value="Winged helix-like DNA-binding domain superfamily/Winged helix DNA-binding domain"/>
    <property type="match status" value="1"/>
</dbReference>